<dbReference type="Proteomes" id="UP000801492">
    <property type="component" value="Unassembled WGS sequence"/>
</dbReference>
<organism evidence="3 4">
    <name type="scientific">Ignelater luminosus</name>
    <name type="common">Cucubano</name>
    <name type="synonym">Pyrophorus luminosus</name>
    <dbReference type="NCBI Taxonomy" id="2038154"/>
    <lineage>
        <taxon>Eukaryota</taxon>
        <taxon>Metazoa</taxon>
        <taxon>Ecdysozoa</taxon>
        <taxon>Arthropoda</taxon>
        <taxon>Hexapoda</taxon>
        <taxon>Insecta</taxon>
        <taxon>Pterygota</taxon>
        <taxon>Neoptera</taxon>
        <taxon>Endopterygota</taxon>
        <taxon>Coleoptera</taxon>
        <taxon>Polyphaga</taxon>
        <taxon>Elateriformia</taxon>
        <taxon>Elateroidea</taxon>
        <taxon>Elateridae</taxon>
        <taxon>Agrypninae</taxon>
        <taxon>Pyrophorini</taxon>
        <taxon>Ignelater</taxon>
    </lineage>
</organism>
<name>A0A8K0G6I0_IGNLU</name>
<dbReference type="AlphaFoldDB" id="A0A8K0G6I0"/>
<accession>A0A8K0G6I0</accession>
<feature type="coiled-coil region" evidence="1">
    <location>
        <begin position="144"/>
        <end position="178"/>
    </location>
</feature>
<keyword evidence="1" id="KW-0175">Coiled coil</keyword>
<sequence>MSSSDSKNSKSNHKRKPFHIHLPTSDEINPVRATKSVGNSEVREENTLNAVGVSRSQENQKWNEVENSKSSRKIQELVKKTSEMKDDLKEKDEFMEEKFNDLRKRINNSVSFLRSTKNQIENIKFLYQNDMLNMMGEKNFGDCLQSSDQSIQELNLQMEEIQKKLNAVRERAKHVKEAHKKIYDNEDFETTVSETVNALSNIGKGDYDEK</sequence>
<gene>
    <name evidence="3" type="ORF">ILUMI_12730</name>
</gene>
<evidence type="ECO:0000313" key="3">
    <source>
        <dbReference type="EMBL" id="KAF2893445.1"/>
    </source>
</evidence>
<proteinExistence type="predicted"/>
<dbReference type="OrthoDB" id="6734498at2759"/>
<dbReference type="EMBL" id="VTPC01007979">
    <property type="protein sequence ID" value="KAF2893445.1"/>
    <property type="molecule type" value="Genomic_DNA"/>
</dbReference>
<keyword evidence="4" id="KW-1185">Reference proteome</keyword>
<protein>
    <submittedName>
        <fullName evidence="3">Uncharacterized protein</fullName>
    </submittedName>
</protein>
<feature type="compositionally biased region" description="Basic residues" evidence="2">
    <location>
        <begin position="10"/>
        <end position="19"/>
    </location>
</feature>
<evidence type="ECO:0000256" key="1">
    <source>
        <dbReference type="SAM" id="Coils"/>
    </source>
</evidence>
<evidence type="ECO:0000313" key="4">
    <source>
        <dbReference type="Proteomes" id="UP000801492"/>
    </source>
</evidence>
<evidence type="ECO:0000256" key="2">
    <source>
        <dbReference type="SAM" id="MobiDB-lite"/>
    </source>
</evidence>
<comment type="caution">
    <text evidence="3">The sequence shown here is derived from an EMBL/GenBank/DDBJ whole genome shotgun (WGS) entry which is preliminary data.</text>
</comment>
<feature type="coiled-coil region" evidence="1">
    <location>
        <begin position="71"/>
        <end position="105"/>
    </location>
</feature>
<reference evidence="3" key="1">
    <citation type="submission" date="2019-08" db="EMBL/GenBank/DDBJ databases">
        <title>The genome of the North American firefly Photinus pyralis.</title>
        <authorList>
            <consortium name="Photinus pyralis genome working group"/>
            <person name="Fallon T.R."/>
            <person name="Sander Lower S.E."/>
            <person name="Weng J.-K."/>
        </authorList>
    </citation>
    <scope>NUCLEOTIDE SEQUENCE</scope>
    <source>
        <strain evidence="3">TRF0915ILg1</strain>
        <tissue evidence="3">Whole body</tissue>
    </source>
</reference>
<feature type="region of interest" description="Disordered" evidence="2">
    <location>
        <begin position="1"/>
        <end position="49"/>
    </location>
</feature>